<keyword evidence="3" id="KW-0547">Nucleotide-binding</keyword>
<dbReference type="GO" id="GO:0016887">
    <property type="term" value="F:ATP hydrolysis activity"/>
    <property type="evidence" value="ECO:0007669"/>
    <property type="project" value="InterPro"/>
</dbReference>
<dbReference type="RefSeq" id="WP_162445538.1">
    <property type="nucleotide sequence ID" value="NZ_CP048222.1"/>
</dbReference>
<name>A0A6C0GNC3_9BACT</name>
<dbReference type="SUPFAM" id="SSF52540">
    <property type="entry name" value="P-loop containing nucleoside triphosphate hydrolases"/>
    <property type="match status" value="1"/>
</dbReference>
<dbReference type="InterPro" id="IPR027417">
    <property type="entry name" value="P-loop_NTPase"/>
</dbReference>
<dbReference type="FunFam" id="3.40.50.300:FF:000425">
    <property type="entry name" value="Probable ABC transporter, ATP-binding subunit"/>
    <property type="match status" value="1"/>
</dbReference>
<feature type="domain" description="ABC transporter" evidence="5">
    <location>
        <begin position="2"/>
        <end position="236"/>
    </location>
</feature>
<dbReference type="InterPro" id="IPR003593">
    <property type="entry name" value="AAA+_ATPase"/>
</dbReference>
<evidence type="ECO:0000313" key="7">
    <source>
        <dbReference type="Proteomes" id="UP000480178"/>
    </source>
</evidence>
<organism evidence="6 7">
    <name type="scientific">Rhodocytophaga rosea</name>
    <dbReference type="NCBI Taxonomy" id="2704465"/>
    <lineage>
        <taxon>Bacteria</taxon>
        <taxon>Pseudomonadati</taxon>
        <taxon>Bacteroidota</taxon>
        <taxon>Cytophagia</taxon>
        <taxon>Cytophagales</taxon>
        <taxon>Rhodocytophagaceae</taxon>
        <taxon>Rhodocytophaga</taxon>
    </lineage>
</organism>
<gene>
    <name evidence="6" type="ORF">GXP67_24340</name>
</gene>
<dbReference type="EMBL" id="CP048222">
    <property type="protein sequence ID" value="QHT69551.1"/>
    <property type="molecule type" value="Genomic_DNA"/>
</dbReference>
<dbReference type="KEGG" id="rhoz:GXP67_24340"/>
<dbReference type="GO" id="GO:0015697">
    <property type="term" value="P:quaternary ammonium group transport"/>
    <property type="evidence" value="ECO:0007669"/>
    <property type="project" value="UniProtKB-ARBA"/>
</dbReference>
<dbReference type="Gene3D" id="3.40.50.300">
    <property type="entry name" value="P-loop containing nucleotide triphosphate hydrolases"/>
    <property type="match status" value="1"/>
</dbReference>
<evidence type="ECO:0000256" key="3">
    <source>
        <dbReference type="ARBA" id="ARBA00022741"/>
    </source>
</evidence>
<dbReference type="InterPro" id="IPR003439">
    <property type="entry name" value="ABC_transporter-like_ATP-bd"/>
</dbReference>
<protein>
    <submittedName>
        <fullName evidence="6">ATP-binding cassette domain-containing protein</fullName>
    </submittedName>
</protein>
<keyword evidence="4 6" id="KW-0067">ATP-binding</keyword>
<comment type="similarity">
    <text evidence="1">Belongs to the ABC transporter superfamily.</text>
</comment>
<accession>A0A6C0GNC3</accession>
<reference evidence="6 7" key="1">
    <citation type="submission" date="2020-01" db="EMBL/GenBank/DDBJ databases">
        <authorList>
            <person name="Kim M.K."/>
        </authorList>
    </citation>
    <scope>NUCLEOTIDE SEQUENCE [LARGE SCALE GENOMIC DNA]</scope>
    <source>
        <strain evidence="6 7">172606-1</strain>
    </source>
</reference>
<evidence type="ECO:0000259" key="5">
    <source>
        <dbReference type="PROSITE" id="PS50893"/>
    </source>
</evidence>
<evidence type="ECO:0000256" key="2">
    <source>
        <dbReference type="ARBA" id="ARBA00022448"/>
    </source>
</evidence>
<dbReference type="PROSITE" id="PS50893">
    <property type="entry name" value="ABC_TRANSPORTER_2"/>
    <property type="match status" value="1"/>
</dbReference>
<dbReference type="Pfam" id="PF00005">
    <property type="entry name" value="ABC_tran"/>
    <property type="match status" value="1"/>
</dbReference>
<dbReference type="PANTHER" id="PTHR43117:SF4">
    <property type="entry name" value="OSMOPROTECTANT IMPORT ATP-BINDING PROTEIN OSMV"/>
    <property type="match status" value="1"/>
</dbReference>
<dbReference type="GO" id="GO:0005524">
    <property type="term" value="F:ATP binding"/>
    <property type="evidence" value="ECO:0007669"/>
    <property type="project" value="UniProtKB-KW"/>
</dbReference>
<dbReference type="InterPro" id="IPR017871">
    <property type="entry name" value="ABC_transporter-like_CS"/>
</dbReference>
<dbReference type="PANTHER" id="PTHR43117">
    <property type="entry name" value="OSMOPROTECTANT IMPORT ATP-BINDING PROTEIN OSMV"/>
    <property type="match status" value="1"/>
</dbReference>
<evidence type="ECO:0000256" key="1">
    <source>
        <dbReference type="ARBA" id="ARBA00005417"/>
    </source>
</evidence>
<keyword evidence="7" id="KW-1185">Reference proteome</keyword>
<evidence type="ECO:0000313" key="6">
    <source>
        <dbReference type="EMBL" id="QHT69551.1"/>
    </source>
</evidence>
<sequence>MIEVRQVSRQFGNRPVVSDISFTVKEKETLVLLGSSGSGKTTTLKMLNRLIEPDSGEILIGGKNVLHQPLEQLRRSIGYVIQQTGLFPHYTVAENIAIVPHLLKWSKEAIKQRVKHLLETLGLPPAQFAARYPHELSGGQQQRVGLARALAANPPILLMDEPFGALDPVIRHNIRQEFLNLEELKDKTIVMVTHDVTEAVLLANQICLLSEGKILQTGTARELLLQPVNTLGKEFFDQNRFQLERMVYTLADIFPRLTFTPTPDTHVPVFDSELTLWEILNKDQYDKTGIIGIRQQSQLYYVPVTQLLSFMPEADLLNSRK</sequence>
<proteinExistence type="inferred from homology"/>
<dbReference type="SMART" id="SM00382">
    <property type="entry name" value="AAA"/>
    <property type="match status" value="1"/>
</dbReference>
<dbReference type="AlphaFoldDB" id="A0A6C0GNC3"/>
<evidence type="ECO:0000256" key="4">
    <source>
        <dbReference type="ARBA" id="ARBA00022840"/>
    </source>
</evidence>
<dbReference type="Proteomes" id="UP000480178">
    <property type="component" value="Chromosome"/>
</dbReference>
<dbReference type="PROSITE" id="PS00211">
    <property type="entry name" value="ABC_TRANSPORTER_1"/>
    <property type="match status" value="1"/>
</dbReference>
<keyword evidence="2" id="KW-0813">Transport</keyword>